<reference evidence="9" key="1">
    <citation type="submission" date="2009-10" db="EMBL/GenBank/DDBJ databases">
        <title>Diversity of trophic interactions inside an arsenic-rich microbial ecosystem.</title>
        <authorList>
            <person name="Bertin P.N."/>
            <person name="Heinrich-Salmeron A."/>
            <person name="Pelletier E."/>
            <person name="Goulhen-Chollet F."/>
            <person name="Arsene-Ploetze F."/>
            <person name="Gallien S."/>
            <person name="Calteau A."/>
            <person name="Vallenet D."/>
            <person name="Casiot C."/>
            <person name="Chane-Woon-Ming B."/>
            <person name="Giloteaux L."/>
            <person name="Barakat M."/>
            <person name="Bonnefoy V."/>
            <person name="Bruneel O."/>
            <person name="Chandler M."/>
            <person name="Cleiss J."/>
            <person name="Duran R."/>
            <person name="Elbaz-Poulichet F."/>
            <person name="Fonknechten N."/>
            <person name="Lauga B."/>
            <person name="Mornico D."/>
            <person name="Ortet P."/>
            <person name="Schaeffer C."/>
            <person name="Siguier P."/>
            <person name="Alexander Thil Smith A."/>
            <person name="Van Dorsselaer A."/>
            <person name="Weissenbach J."/>
            <person name="Medigue C."/>
            <person name="Le Paslier D."/>
        </authorList>
    </citation>
    <scope>NUCLEOTIDE SEQUENCE</scope>
</reference>
<feature type="transmembrane region" description="Helical" evidence="8">
    <location>
        <begin position="152"/>
        <end position="171"/>
    </location>
</feature>
<dbReference type="PANTHER" id="PTHR33695:SF1">
    <property type="entry name" value="LIPOPROTEIN SIGNAL PEPTIDASE"/>
    <property type="match status" value="1"/>
</dbReference>
<evidence type="ECO:0000256" key="8">
    <source>
        <dbReference type="SAM" id="Phobius"/>
    </source>
</evidence>
<dbReference type="PRINTS" id="PR00781">
    <property type="entry name" value="LIPOSIGPTASE"/>
</dbReference>
<gene>
    <name evidence="9" type="ORF">CARN2_1548</name>
</gene>
<evidence type="ECO:0000313" key="9">
    <source>
        <dbReference type="EMBL" id="CBH96918.1"/>
    </source>
</evidence>
<evidence type="ECO:0000256" key="3">
    <source>
        <dbReference type="ARBA" id="ARBA00022692"/>
    </source>
</evidence>
<dbReference type="InterPro" id="IPR001872">
    <property type="entry name" value="Peptidase_A8"/>
</dbReference>
<evidence type="ECO:0000256" key="4">
    <source>
        <dbReference type="ARBA" id="ARBA00022801"/>
    </source>
</evidence>
<keyword evidence="9" id="KW-0449">Lipoprotein</keyword>
<proteinExistence type="inferred from homology"/>
<dbReference type="EMBL" id="CABM01000036">
    <property type="protein sequence ID" value="CBH96918.1"/>
    <property type="molecule type" value="Genomic_DNA"/>
</dbReference>
<dbReference type="NCBIfam" id="TIGR00077">
    <property type="entry name" value="lspA"/>
    <property type="match status" value="1"/>
</dbReference>
<keyword evidence="3 8" id="KW-0812">Transmembrane</keyword>
<keyword evidence="5 8" id="KW-1133">Transmembrane helix</keyword>
<evidence type="ECO:0000256" key="7">
    <source>
        <dbReference type="SAM" id="MobiDB-lite"/>
    </source>
</evidence>
<feature type="transmembrane region" description="Helical" evidence="8">
    <location>
        <begin position="85"/>
        <end position="103"/>
    </location>
</feature>
<evidence type="ECO:0000256" key="5">
    <source>
        <dbReference type="ARBA" id="ARBA00022989"/>
    </source>
</evidence>
<comment type="caution">
    <text evidence="9">The sequence shown here is derived from an EMBL/GenBank/DDBJ whole genome shotgun (WGS) entry which is preliminary data.</text>
</comment>
<keyword evidence="4" id="KW-0378">Hydrolase</keyword>
<evidence type="ECO:0000256" key="2">
    <source>
        <dbReference type="ARBA" id="ARBA00022670"/>
    </source>
</evidence>
<dbReference type="GO" id="GO:0004190">
    <property type="term" value="F:aspartic-type endopeptidase activity"/>
    <property type="evidence" value="ECO:0007669"/>
    <property type="project" value="InterPro"/>
</dbReference>
<dbReference type="AlphaFoldDB" id="E6PPR4"/>
<dbReference type="GO" id="GO:0006508">
    <property type="term" value="P:proteolysis"/>
    <property type="evidence" value="ECO:0007669"/>
    <property type="project" value="UniProtKB-KW"/>
</dbReference>
<dbReference type="GO" id="GO:0016020">
    <property type="term" value="C:membrane"/>
    <property type="evidence" value="ECO:0007669"/>
    <property type="project" value="InterPro"/>
</dbReference>
<dbReference type="PANTHER" id="PTHR33695">
    <property type="entry name" value="LIPOPROTEIN SIGNAL PEPTIDASE"/>
    <property type="match status" value="1"/>
</dbReference>
<protein>
    <submittedName>
        <fullName evidence="9">Putative prolipoprotein signal peptidase (SPase II) LspA</fullName>
    </submittedName>
</protein>
<feature type="region of interest" description="Disordered" evidence="7">
    <location>
        <begin position="1"/>
        <end position="20"/>
    </location>
</feature>
<keyword evidence="1" id="KW-1003">Cell membrane</keyword>
<dbReference type="Pfam" id="PF01252">
    <property type="entry name" value="Peptidase_A8"/>
    <property type="match status" value="1"/>
</dbReference>
<keyword evidence="6 8" id="KW-0472">Membrane</keyword>
<organism evidence="9">
    <name type="scientific">mine drainage metagenome</name>
    <dbReference type="NCBI Taxonomy" id="410659"/>
    <lineage>
        <taxon>unclassified sequences</taxon>
        <taxon>metagenomes</taxon>
        <taxon>ecological metagenomes</taxon>
    </lineage>
</organism>
<feature type="transmembrane region" description="Helical" evidence="8">
    <location>
        <begin position="110"/>
        <end position="132"/>
    </location>
</feature>
<sequence>MNQPSRAPSSDSTPKSASNAHPKVWPWLLTAALVLALDQFSKWLITQDLPLYASRPITGFFNLVHFENPGAAFSFLAGAAGWQRWLFTALSLAASALIVWLLFRHRGKTLFSLALALILGGALGNVADRLVWGHVTDFLDFYITVGGRQWHWPAFNLADSSIFVGAVLLLLDEWRQTRKRKGDAG</sequence>
<accession>E6PPR4</accession>
<name>E6PPR4_9ZZZZ</name>
<evidence type="ECO:0000256" key="6">
    <source>
        <dbReference type="ARBA" id="ARBA00023136"/>
    </source>
</evidence>
<dbReference type="HAMAP" id="MF_00161">
    <property type="entry name" value="LspA"/>
    <property type="match status" value="1"/>
</dbReference>
<keyword evidence="2" id="KW-0645">Protease</keyword>
<feature type="compositionally biased region" description="Polar residues" evidence="7">
    <location>
        <begin position="1"/>
        <end position="19"/>
    </location>
</feature>
<evidence type="ECO:0000256" key="1">
    <source>
        <dbReference type="ARBA" id="ARBA00022475"/>
    </source>
</evidence>